<evidence type="ECO:0000259" key="3">
    <source>
        <dbReference type="Pfam" id="PF12849"/>
    </source>
</evidence>
<dbReference type="EMBL" id="FKIF01000006">
    <property type="protein sequence ID" value="SAI69104.1"/>
    <property type="molecule type" value="Genomic_DNA"/>
</dbReference>
<dbReference type="OrthoDB" id="9801510at2"/>
<organism evidence="4 5">
    <name type="scientific">Bordetella ansorpii</name>
    <dbReference type="NCBI Taxonomy" id="288768"/>
    <lineage>
        <taxon>Bacteria</taxon>
        <taxon>Pseudomonadati</taxon>
        <taxon>Pseudomonadota</taxon>
        <taxon>Betaproteobacteria</taxon>
        <taxon>Burkholderiales</taxon>
        <taxon>Alcaligenaceae</taxon>
        <taxon>Bordetella</taxon>
    </lineage>
</organism>
<feature type="domain" description="PBP" evidence="3">
    <location>
        <begin position="50"/>
        <end position="331"/>
    </location>
</feature>
<protein>
    <submittedName>
        <fullName evidence="4">Phosphate-binding protein</fullName>
    </submittedName>
</protein>
<feature type="signal peptide" evidence="2">
    <location>
        <begin position="1"/>
        <end position="25"/>
    </location>
</feature>
<dbReference type="AlphaFoldDB" id="A0A157SFI0"/>
<dbReference type="PANTHER" id="PTHR42996:SF1">
    <property type="entry name" value="PHOSPHATE-BINDING PROTEIN PSTS"/>
    <property type="match status" value="1"/>
</dbReference>
<name>A0A157SFI0_9BORD</name>
<dbReference type="PANTHER" id="PTHR42996">
    <property type="entry name" value="PHOSPHATE-BINDING PROTEIN PSTS"/>
    <property type="match status" value="1"/>
</dbReference>
<dbReference type="RefSeq" id="WP_066126903.1">
    <property type="nucleotide sequence ID" value="NZ_FKIF01000006.1"/>
</dbReference>
<reference evidence="4 5" key="1">
    <citation type="submission" date="2016-04" db="EMBL/GenBank/DDBJ databases">
        <authorList>
            <consortium name="Pathogen Informatics"/>
        </authorList>
    </citation>
    <scope>NUCLEOTIDE SEQUENCE [LARGE SCALE GENOMIC DNA]</scope>
    <source>
        <strain evidence="4 5">H050680373</strain>
    </source>
</reference>
<feature type="chain" id="PRO_5007616193" evidence="2">
    <location>
        <begin position="26"/>
        <end position="407"/>
    </location>
</feature>
<comment type="similarity">
    <text evidence="1">Belongs to the PstS family.</text>
</comment>
<proteinExistence type="inferred from homology"/>
<dbReference type="InterPro" id="IPR024370">
    <property type="entry name" value="PBP_domain"/>
</dbReference>
<dbReference type="SUPFAM" id="SSF53850">
    <property type="entry name" value="Periplasmic binding protein-like II"/>
    <property type="match status" value="1"/>
</dbReference>
<keyword evidence="2" id="KW-0732">Signal</keyword>
<evidence type="ECO:0000256" key="1">
    <source>
        <dbReference type="ARBA" id="ARBA00008725"/>
    </source>
</evidence>
<sequence>MSFKKSVLASAVALGLMSVAAGAMAQKVVTGGATLPQGLYTSILPVGPNFSYTGTGSGTGKSAVLNNNSTPFGATNRTVPMAASDVVITSTEDTNYAAAHITAPATPADNWGPMLQMPSVGTSVTIPFNKTTTAGAAQALNFRGTLSNSVPDLGDVCAIFSGATNDWSQIPGSNRSGPITVLYRGEGSGTSALLGNFLNAACAAEGSTSNLKGGVWTTDTQTFAQQFVNNTVPSNFVSVTGSAGMRDAVFTAQGRIGYVGPDVIPTADLADATKYAQLRGFSPTIANTQLAIAAAPVPTNANAGTRSAWLPNFGVPSNGYAIAGFTSWVVSQCFTGTDTNDTVATMTTFLNDLYDGDFDATITADNFVPLSTEWKNAVKSTFLSNTSGRGMNVANSTVCNGIGKPLQ</sequence>
<dbReference type="Gene3D" id="3.40.190.10">
    <property type="entry name" value="Periplasmic binding protein-like II"/>
    <property type="match status" value="2"/>
</dbReference>
<keyword evidence="5" id="KW-1185">Reference proteome</keyword>
<evidence type="ECO:0000256" key="2">
    <source>
        <dbReference type="SAM" id="SignalP"/>
    </source>
</evidence>
<gene>
    <name evidence="4" type="ORF">SAMEA3906486_02301</name>
</gene>
<dbReference type="InterPro" id="IPR050962">
    <property type="entry name" value="Phosphate-bind_PstS"/>
</dbReference>
<dbReference type="STRING" id="288768.SAMEA3906486_02301"/>
<accession>A0A157SFI0</accession>
<evidence type="ECO:0000313" key="5">
    <source>
        <dbReference type="Proteomes" id="UP000076848"/>
    </source>
</evidence>
<evidence type="ECO:0000313" key="4">
    <source>
        <dbReference type="EMBL" id="SAI69104.1"/>
    </source>
</evidence>
<dbReference type="Proteomes" id="UP000076848">
    <property type="component" value="Unassembled WGS sequence"/>
</dbReference>
<dbReference type="Pfam" id="PF12849">
    <property type="entry name" value="PBP_like_2"/>
    <property type="match status" value="1"/>
</dbReference>